<dbReference type="SMART" id="SM00380">
    <property type="entry name" value="AP2"/>
    <property type="match status" value="1"/>
</dbReference>
<keyword evidence="11" id="KW-1185">Reference proteome</keyword>
<keyword evidence="3" id="KW-0238">DNA-binding</keyword>
<feature type="region of interest" description="Disordered" evidence="8">
    <location>
        <begin position="135"/>
        <end position="157"/>
    </location>
</feature>
<evidence type="ECO:0000256" key="4">
    <source>
        <dbReference type="ARBA" id="ARBA00023159"/>
    </source>
</evidence>
<keyword evidence="4" id="KW-0010">Activator</keyword>
<dbReference type="CDD" id="cd00018">
    <property type="entry name" value="AP2"/>
    <property type="match status" value="1"/>
</dbReference>
<dbReference type="InterPro" id="IPR001471">
    <property type="entry name" value="AP2/ERF_dom"/>
</dbReference>
<dbReference type="AlphaFoldDB" id="A0AAW1W2L6"/>
<dbReference type="SUPFAM" id="SSF54171">
    <property type="entry name" value="DNA-binding domain"/>
    <property type="match status" value="1"/>
</dbReference>
<comment type="similarity">
    <text evidence="7">Belongs to the AP2/ERF transcription factor family. AP2 subfamily.</text>
</comment>
<feature type="region of interest" description="Disordered" evidence="8">
    <location>
        <begin position="87"/>
        <end position="110"/>
    </location>
</feature>
<dbReference type="InterPro" id="IPR016177">
    <property type="entry name" value="DNA-bd_dom_sf"/>
</dbReference>
<dbReference type="Pfam" id="PF00847">
    <property type="entry name" value="AP2"/>
    <property type="match status" value="1"/>
</dbReference>
<evidence type="ECO:0000259" key="9">
    <source>
        <dbReference type="PROSITE" id="PS51032"/>
    </source>
</evidence>
<feature type="compositionally biased region" description="Gly residues" evidence="8">
    <location>
        <begin position="92"/>
        <end position="105"/>
    </location>
</feature>
<sequence>MLDLNVDIITTATESNYDEKARALEAEKLREDSGTSDSSVVNAEEDSYSNTTSPFIFDILKKDKHGLCNNNREDQIVPSPEFSTRSLFPETGDGGGGGRGGGEFGVGLASSKTTSRPQWLNLSFAESCGQAELKAVQQKQQQARKSRRGPRSRSSQYRGVTFYRRTGRWESHIWDCGKQVYLGGFDTAHSAAKAYDRAALKFRGVDADINFVLSDYEEDMKQMRHLNKEEFVHVLRRQSNGASRGNSKFRGVAAAAAAAVVPKIGPFEVRMGQPITGNKLIKCNGREAVTNFDPSIYEGEIVVEASTEGSGHNLDLSLGISQPSIGQKRKAFEIANKERPMVNGSASAAVGQQPVHALAILSKHPALYSGIYPGFLQKTEEMATDHQKRIQAVSSPRFSNWAWQINGNNNNVTPMPMFSIAASSGFSSSIATTPPSANNQLSAILQDNSASNPRLPFPTSL</sequence>
<comment type="caution">
    <text evidence="10">The sequence shown here is derived from an EMBL/GenBank/DDBJ whole genome shotgun (WGS) entry which is preliminary data.</text>
</comment>
<dbReference type="PANTHER" id="PTHR32467">
    <property type="entry name" value="AP2-LIKE ETHYLENE-RESPONSIVE TRANSCRIPTION FACTOR"/>
    <property type="match status" value="1"/>
</dbReference>
<dbReference type="GO" id="GO:0003677">
    <property type="term" value="F:DNA binding"/>
    <property type="evidence" value="ECO:0007669"/>
    <property type="project" value="UniProtKB-KW"/>
</dbReference>
<name>A0AAW1W2L6_RUBAR</name>
<protein>
    <recommendedName>
        <fullName evidence="9">AP2/ERF domain-containing protein</fullName>
    </recommendedName>
</protein>
<dbReference type="Proteomes" id="UP001457282">
    <property type="component" value="Unassembled WGS sequence"/>
</dbReference>
<keyword evidence="2" id="KW-0805">Transcription regulation</keyword>
<evidence type="ECO:0000313" key="11">
    <source>
        <dbReference type="Proteomes" id="UP001457282"/>
    </source>
</evidence>
<comment type="subcellular location">
    <subcellularLocation>
        <location evidence="1">Nucleus</location>
    </subcellularLocation>
</comment>
<proteinExistence type="inferred from homology"/>
<feature type="compositionally biased region" description="Basic residues" evidence="8">
    <location>
        <begin position="142"/>
        <end position="151"/>
    </location>
</feature>
<dbReference type="PANTHER" id="PTHR32467:SF245">
    <property type="entry name" value="AP2_ERF DOMAIN-CONTAINING PROTEIN"/>
    <property type="match status" value="1"/>
</dbReference>
<evidence type="ECO:0000256" key="2">
    <source>
        <dbReference type="ARBA" id="ARBA00023015"/>
    </source>
</evidence>
<gene>
    <name evidence="10" type="ORF">M0R45_037145</name>
</gene>
<dbReference type="Gene3D" id="3.30.730.10">
    <property type="entry name" value="AP2/ERF domain"/>
    <property type="match status" value="1"/>
</dbReference>
<dbReference type="GO" id="GO:0003700">
    <property type="term" value="F:DNA-binding transcription factor activity"/>
    <property type="evidence" value="ECO:0007669"/>
    <property type="project" value="InterPro"/>
</dbReference>
<evidence type="ECO:0000256" key="7">
    <source>
        <dbReference type="ARBA" id="ARBA00037973"/>
    </source>
</evidence>
<accession>A0AAW1W2L6</accession>
<dbReference type="PROSITE" id="PS51032">
    <property type="entry name" value="AP2_ERF"/>
    <property type="match status" value="1"/>
</dbReference>
<evidence type="ECO:0000256" key="6">
    <source>
        <dbReference type="ARBA" id="ARBA00023242"/>
    </source>
</evidence>
<feature type="domain" description="AP2/ERF" evidence="9">
    <location>
        <begin position="156"/>
        <end position="212"/>
    </location>
</feature>
<dbReference type="FunFam" id="3.30.730.10:FF:000004">
    <property type="entry name" value="AP2-like ethylene-responsive transcription factor"/>
    <property type="match status" value="1"/>
</dbReference>
<dbReference type="EMBL" id="JBEDUW010000007">
    <property type="protein sequence ID" value="KAK9913327.1"/>
    <property type="molecule type" value="Genomic_DNA"/>
</dbReference>
<evidence type="ECO:0000256" key="8">
    <source>
        <dbReference type="SAM" id="MobiDB-lite"/>
    </source>
</evidence>
<organism evidence="10 11">
    <name type="scientific">Rubus argutus</name>
    <name type="common">Southern blackberry</name>
    <dbReference type="NCBI Taxonomy" id="59490"/>
    <lineage>
        <taxon>Eukaryota</taxon>
        <taxon>Viridiplantae</taxon>
        <taxon>Streptophyta</taxon>
        <taxon>Embryophyta</taxon>
        <taxon>Tracheophyta</taxon>
        <taxon>Spermatophyta</taxon>
        <taxon>Magnoliopsida</taxon>
        <taxon>eudicotyledons</taxon>
        <taxon>Gunneridae</taxon>
        <taxon>Pentapetalae</taxon>
        <taxon>rosids</taxon>
        <taxon>fabids</taxon>
        <taxon>Rosales</taxon>
        <taxon>Rosaceae</taxon>
        <taxon>Rosoideae</taxon>
        <taxon>Rosoideae incertae sedis</taxon>
        <taxon>Rubus</taxon>
    </lineage>
</organism>
<evidence type="ECO:0000313" key="10">
    <source>
        <dbReference type="EMBL" id="KAK9913327.1"/>
    </source>
</evidence>
<evidence type="ECO:0000256" key="3">
    <source>
        <dbReference type="ARBA" id="ARBA00023125"/>
    </source>
</evidence>
<dbReference type="GO" id="GO:0005634">
    <property type="term" value="C:nucleus"/>
    <property type="evidence" value="ECO:0007669"/>
    <property type="project" value="UniProtKB-SubCell"/>
</dbReference>
<dbReference type="InterPro" id="IPR036955">
    <property type="entry name" value="AP2/ERF_dom_sf"/>
</dbReference>
<evidence type="ECO:0000256" key="5">
    <source>
        <dbReference type="ARBA" id="ARBA00023163"/>
    </source>
</evidence>
<keyword evidence="5" id="KW-0804">Transcription</keyword>
<reference evidence="10 11" key="1">
    <citation type="journal article" date="2023" name="G3 (Bethesda)">
        <title>A chromosome-length genome assembly and annotation of blackberry (Rubus argutus, cv. 'Hillquist').</title>
        <authorList>
            <person name="Bruna T."/>
            <person name="Aryal R."/>
            <person name="Dudchenko O."/>
            <person name="Sargent D.J."/>
            <person name="Mead D."/>
            <person name="Buti M."/>
            <person name="Cavallini A."/>
            <person name="Hytonen T."/>
            <person name="Andres J."/>
            <person name="Pham M."/>
            <person name="Weisz D."/>
            <person name="Mascagni F."/>
            <person name="Usai G."/>
            <person name="Natali L."/>
            <person name="Bassil N."/>
            <person name="Fernandez G.E."/>
            <person name="Lomsadze A."/>
            <person name="Armour M."/>
            <person name="Olukolu B."/>
            <person name="Poorten T."/>
            <person name="Britton C."/>
            <person name="Davik J."/>
            <person name="Ashrafi H."/>
            <person name="Aiden E.L."/>
            <person name="Borodovsky M."/>
            <person name="Worthington M."/>
        </authorList>
    </citation>
    <scope>NUCLEOTIDE SEQUENCE [LARGE SCALE GENOMIC DNA]</scope>
    <source>
        <strain evidence="10">PI 553951</strain>
    </source>
</reference>
<keyword evidence="6" id="KW-0539">Nucleus</keyword>
<evidence type="ECO:0000256" key="1">
    <source>
        <dbReference type="ARBA" id="ARBA00004123"/>
    </source>
</evidence>